<sequence>MRESIERRSFILALALVNVVFALVLKPFWGAIFWACAVAVIFFPLQEKLKSIFGEKPNRAALSTLMVALFIVVLPVLGIAYSFVQEGLSFYQKLDSGKVNPGEFFEEIRTAFPFINDLLAQFDITPADVRERLSSFAVTASRMFAEQALSIGQNTFAFIMSVALMLYLTFFLLRDGKQLLYVLMKALPLGDERERQLFQKFAEVTRATVKGNIVVAMVQGALGGLIFWLLDIPGPILWGVVMAFLSLIPAVGASLVWLPVSIYLFATGSWVAGSILVAYGAVVIGLADNVLRPLLVGRDTKLPDYLVLFSTLGGIALFGITGFVLGPLIAALFLVFWQLFMSEFNTTDVYEDDKPQR</sequence>
<evidence type="ECO:0000256" key="6">
    <source>
        <dbReference type="SAM" id="Phobius"/>
    </source>
</evidence>
<feature type="transmembrane region" description="Helical" evidence="6">
    <location>
        <begin position="307"/>
        <end position="337"/>
    </location>
</feature>
<feature type="transmembrane region" description="Helical" evidence="6">
    <location>
        <begin position="209"/>
        <end position="230"/>
    </location>
</feature>
<dbReference type="InterPro" id="IPR002549">
    <property type="entry name" value="AI-2E-like"/>
</dbReference>
<dbReference type="Proteomes" id="UP000053030">
    <property type="component" value="Unassembled WGS sequence"/>
</dbReference>
<dbReference type="EMBL" id="LHSG01000006">
    <property type="protein sequence ID" value="KPD23698.1"/>
    <property type="molecule type" value="Genomic_DNA"/>
</dbReference>
<feature type="transmembrane region" description="Helical" evidence="6">
    <location>
        <begin position="61"/>
        <end position="84"/>
    </location>
</feature>
<proteinExistence type="inferred from homology"/>
<accession>A0A837NF48</accession>
<evidence type="ECO:0000256" key="3">
    <source>
        <dbReference type="ARBA" id="ARBA00022692"/>
    </source>
</evidence>
<evidence type="ECO:0000256" key="2">
    <source>
        <dbReference type="ARBA" id="ARBA00009773"/>
    </source>
</evidence>
<dbReference type="RefSeq" id="WP_053953688.1">
    <property type="nucleotide sequence ID" value="NZ_FNCB01000006.1"/>
</dbReference>
<evidence type="ECO:0000256" key="1">
    <source>
        <dbReference type="ARBA" id="ARBA00004141"/>
    </source>
</evidence>
<dbReference type="AlphaFoldDB" id="A0A837NF48"/>
<dbReference type="PANTHER" id="PTHR21716">
    <property type="entry name" value="TRANSMEMBRANE PROTEIN"/>
    <property type="match status" value="1"/>
</dbReference>
<evidence type="ECO:0000256" key="5">
    <source>
        <dbReference type="ARBA" id="ARBA00023136"/>
    </source>
</evidence>
<comment type="similarity">
    <text evidence="2">Belongs to the autoinducer-2 exporter (AI-2E) (TC 2.A.86) family.</text>
</comment>
<protein>
    <recommendedName>
        <fullName evidence="9">AI-2E family transporter</fullName>
    </recommendedName>
</protein>
<feature type="transmembrane region" description="Helical" evidence="6">
    <location>
        <begin position="32"/>
        <end position="49"/>
    </location>
</feature>
<comment type="subcellular location">
    <subcellularLocation>
        <location evidence="1">Membrane</location>
        <topology evidence="1">Multi-pass membrane protein</topology>
    </subcellularLocation>
</comment>
<evidence type="ECO:0000313" key="8">
    <source>
        <dbReference type="Proteomes" id="UP000053030"/>
    </source>
</evidence>
<dbReference type="OrthoDB" id="106838at2"/>
<feature type="transmembrane region" description="Helical" evidence="6">
    <location>
        <begin position="270"/>
        <end position="287"/>
    </location>
</feature>
<keyword evidence="5 6" id="KW-0472">Membrane</keyword>
<dbReference type="Pfam" id="PF01594">
    <property type="entry name" value="AI-2E_transport"/>
    <property type="match status" value="1"/>
</dbReference>
<comment type="caution">
    <text evidence="7">The sequence shown here is derived from an EMBL/GenBank/DDBJ whole genome shotgun (WGS) entry which is preliminary data.</text>
</comment>
<evidence type="ECO:0008006" key="9">
    <source>
        <dbReference type="Google" id="ProtNLM"/>
    </source>
</evidence>
<name>A0A837NF48_9GAMM</name>
<keyword evidence="4 6" id="KW-1133">Transmembrane helix</keyword>
<reference evidence="7 8" key="1">
    <citation type="submission" date="2015-08" db="EMBL/GenBank/DDBJ databases">
        <title>Genome sequencing and assembly of the deep-sea bacterium Idiomarina zobellii.</title>
        <authorList>
            <person name="Mithoefer S.D."/>
            <person name="Rheaume B.A."/>
            <person name="MacLea K.S."/>
        </authorList>
    </citation>
    <scope>NUCLEOTIDE SEQUENCE [LARGE SCALE GENOMIC DNA]</scope>
    <source>
        <strain evidence="7 8">KMM 231</strain>
    </source>
</reference>
<dbReference type="GO" id="GO:0016020">
    <property type="term" value="C:membrane"/>
    <property type="evidence" value="ECO:0007669"/>
    <property type="project" value="UniProtKB-SubCell"/>
</dbReference>
<gene>
    <name evidence="7" type="ORF">AFK76_07510</name>
</gene>
<keyword evidence="3 6" id="KW-0812">Transmembrane</keyword>
<organism evidence="7 8">
    <name type="scientific">Idiomarina zobellii</name>
    <dbReference type="NCBI Taxonomy" id="86103"/>
    <lineage>
        <taxon>Bacteria</taxon>
        <taxon>Pseudomonadati</taxon>
        <taxon>Pseudomonadota</taxon>
        <taxon>Gammaproteobacteria</taxon>
        <taxon>Alteromonadales</taxon>
        <taxon>Idiomarinaceae</taxon>
        <taxon>Idiomarina</taxon>
    </lineage>
</organism>
<feature type="transmembrane region" description="Helical" evidence="6">
    <location>
        <begin position="236"/>
        <end position="258"/>
    </location>
</feature>
<evidence type="ECO:0000256" key="4">
    <source>
        <dbReference type="ARBA" id="ARBA00022989"/>
    </source>
</evidence>
<keyword evidence="8" id="KW-1185">Reference proteome</keyword>
<evidence type="ECO:0000313" key="7">
    <source>
        <dbReference type="EMBL" id="KPD23698.1"/>
    </source>
</evidence>
<feature type="transmembrane region" description="Helical" evidence="6">
    <location>
        <begin position="151"/>
        <end position="173"/>
    </location>
</feature>
<dbReference type="PANTHER" id="PTHR21716:SF4">
    <property type="entry name" value="TRANSMEMBRANE PROTEIN 245"/>
    <property type="match status" value="1"/>
</dbReference>